<dbReference type="PANTHER" id="PTHR43761">
    <property type="entry name" value="D-ISOMER SPECIFIC 2-HYDROXYACID DEHYDROGENASE FAMILY PROTEIN (AFU_ORTHOLOGUE AFUA_1G13630)"/>
    <property type="match status" value="1"/>
</dbReference>
<dbReference type="PROSITE" id="PS00670">
    <property type="entry name" value="D_2_HYDROXYACID_DH_2"/>
    <property type="match status" value="1"/>
</dbReference>
<dbReference type="PANTHER" id="PTHR43761:SF1">
    <property type="entry name" value="D-ISOMER SPECIFIC 2-HYDROXYACID DEHYDROGENASE CATALYTIC DOMAIN-CONTAINING PROTEIN-RELATED"/>
    <property type="match status" value="1"/>
</dbReference>
<dbReference type="Pfam" id="PF00389">
    <property type="entry name" value="2-Hacid_dh"/>
    <property type="match status" value="1"/>
</dbReference>
<gene>
    <name evidence="7" type="ORF">ACFOEE_13020</name>
</gene>
<evidence type="ECO:0000256" key="3">
    <source>
        <dbReference type="ARBA" id="ARBA00023027"/>
    </source>
</evidence>
<protein>
    <submittedName>
        <fullName evidence="7">D-2-hydroxyacid dehydrogenase</fullName>
    </submittedName>
</protein>
<dbReference type="PROSITE" id="PS00671">
    <property type="entry name" value="D_2_HYDROXYACID_DH_3"/>
    <property type="match status" value="1"/>
</dbReference>
<accession>A0ABV7CLR8</accession>
<dbReference type="InterPro" id="IPR050418">
    <property type="entry name" value="D-iso_2-hydroxyacid_DH_PdxB"/>
</dbReference>
<dbReference type="Pfam" id="PF02826">
    <property type="entry name" value="2-Hacid_dh_C"/>
    <property type="match status" value="1"/>
</dbReference>
<evidence type="ECO:0000256" key="4">
    <source>
        <dbReference type="RuleBase" id="RU003719"/>
    </source>
</evidence>
<keyword evidence="3" id="KW-0520">NAD</keyword>
<dbReference type="Gene3D" id="3.40.50.720">
    <property type="entry name" value="NAD(P)-binding Rossmann-like Domain"/>
    <property type="match status" value="2"/>
</dbReference>
<evidence type="ECO:0000313" key="7">
    <source>
        <dbReference type="EMBL" id="MFC3033443.1"/>
    </source>
</evidence>
<dbReference type="CDD" id="cd12162">
    <property type="entry name" value="2-Hacid_dh_4"/>
    <property type="match status" value="1"/>
</dbReference>
<evidence type="ECO:0000259" key="5">
    <source>
        <dbReference type="Pfam" id="PF00389"/>
    </source>
</evidence>
<evidence type="ECO:0000313" key="8">
    <source>
        <dbReference type="Proteomes" id="UP001595453"/>
    </source>
</evidence>
<name>A0ABV7CLR8_9GAMM</name>
<comment type="similarity">
    <text evidence="1 4">Belongs to the D-isomer specific 2-hydroxyacid dehydrogenase family.</text>
</comment>
<keyword evidence="8" id="KW-1185">Reference proteome</keyword>
<reference evidence="8" key="1">
    <citation type="journal article" date="2019" name="Int. J. Syst. Evol. Microbiol.">
        <title>The Global Catalogue of Microorganisms (GCM) 10K type strain sequencing project: providing services to taxonomists for standard genome sequencing and annotation.</title>
        <authorList>
            <consortium name="The Broad Institute Genomics Platform"/>
            <consortium name="The Broad Institute Genome Sequencing Center for Infectious Disease"/>
            <person name="Wu L."/>
            <person name="Ma J."/>
        </authorList>
    </citation>
    <scope>NUCLEOTIDE SEQUENCE [LARGE SCALE GENOMIC DNA]</scope>
    <source>
        <strain evidence="8">KCTC 42730</strain>
    </source>
</reference>
<dbReference type="EMBL" id="JBHRSD010000022">
    <property type="protein sequence ID" value="MFC3033443.1"/>
    <property type="molecule type" value="Genomic_DNA"/>
</dbReference>
<evidence type="ECO:0000259" key="6">
    <source>
        <dbReference type="Pfam" id="PF02826"/>
    </source>
</evidence>
<dbReference type="RefSeq" id="WP_377124930.1">
    <property type="nucleotide sequence ID" value="NZ_JBHRSD010000022.1"/>
</dbReference>
<dbReference type="InterPro" id="IPR006139">
    <property type="entry name" value="D-isomer_2_OHA_DH_cat_dom"/>
</dbReference>
<dbReference type="SUPFAM" id="SSF52283">
    <property type="entry name" value="Formate/glycerate dehydrogenase catalytic domain-like"/>
    <property type="match status" value="1"/>
</dbReference>
<evidence type="ECO:0000256" key="2">
    <source>
        <dbReference type="ARBA" id="ARBA00023002"/>
    </source>
</evidence>
<dbReference type="InterPro" id="IPR036291">
    <property type="entry name" value="NAD(P)-bd_dom_sf"/>
</dbReference>
<proteinExistence type="inferred from homology"/>
<feature type="domain" description="D-isomer specific 2-hydroxyacid dehydrogenase NAD-binding" evidence="6">
    <location>
        <begin position="107"/>
        <end position="284"/>
    </location>
</feature>
<feature type="domain" description="D-isomer specific 2-hydroxyacid dehydrogenase catalytic" evidence="5">
    <location>
        <begin position="12"/>
        <end position="312"/>
    </location>
</feature>
<dbReference type="InterPro" id="IPR006140">
    <property type="entry name" value="D-isomer_DH_NAD-bd"/>
</dbReference>
<dbReference type="Proteomes" id="UP001595453">
    <property type="component" value="Unassembled WGS sequence"/>
</dbReference>
<evidence type="ECO:0000256" key="1">
    <source>
        <dbReference type="ARBA" id="ARBA00005854"/>
    </source>
</evidence>
<keyword evidence="2 4" id="KW-0560">Oxidoreductase</keyword>
<comment type="caution">
    <text evidence="7">The sequence shown here is derived from an EMBL/GenBank/DDBJ whole genome shotgun (WGS) entry which is preliminary data.</text>
</comment>
<sequence length="315" mass="33907">MNIAILDTQTFGDVDLSLFDRFGQVAHYQTTSAIQLVSRLQQVEVVITNKVVLDANTLAQAPQLKLICVAATGSNNIDLSAAEQLGITVCNVAGYSTASVVQHTFTLLGNLLGNQHRYIQDCRAGLWQQSQMFCRLDYAITELAGKQFMIYGYGSLGQAVAKVASAFGANVVISERKGASVVREGRVAFYDALAQADIVSLHCPLTTESRDLLSHAEFQRMKPSAVLINTARGGIVNEQALADALGDNTIAAAGVDVLSQEPASTDNPLVNYQGDNLLLTPHIAWASQESIKRLLEQIALNIDSFIAGNARNRIV</sequence>
<dbReference type="InterPro" id="IPR029753">
    <property type="entry name" value="D-isomer_DH_CS"/>
</dbReference>
<organism evidence="7 8">
    <name type="scientific">Pseudoalteromonas fenneropenaei</name>
    <dbReference type="NCBI Taxonomy" id="1737459"/>
    <lineage>
        <taxon>Bacteria</taxon>
        <taxon>Pseudomonadati</taxon>
        <taxon>Pseudomonadota</taxon>
        <taxon>Gammaproteobacteria</taxon>
        <taxon>Alteromonadales</taxon>
        <taxon>Pseudoalteromonadaceae</taxon>
        <taxon>Pseudoalteromonas</taxon>
    </lineage>
</organism>
<dbReference type="SUPFAM" id="SSF51735">
    <property type="entry name" value="NAD(P)-binding Rossmann-fold domains"/>
    <property type="match status" value="1"/>
</dbReference>